<dbReference type="GO" id="GO:0030488">
    <property type="term" value="P:tRNA methylation"/>
    <property type="evidence" value="ECO:0007669"/>
    <property type="project" value="TreeGrafter"/>
</dbReference>
<evidence type="ECO:0000256" key="8">
    <source>
        <dbReference type="ARBA" id="ARBA00023027"/>
    </source>
</evidence>
<dbReference type="HAMAP" id="MF_00129">
    <property type="entry name" value="MnmG_GidA"/>
    <property type="match status" value="1"/>
</dbReference>
<dbReference type="InterPro" id="IPR036188">
    <property type="entry name" value="FAD/NAD-bd_sf"/>
</dbReference>
<evidence type="ECO:0000256" key="1">
    <source>
        <dbReference type="ARBA" id="ARBA00001974"/>
    </source>
</evidence>
<evidence type="ECO:0000256" key="4">
    <source>
        <dbReference type="ARBA" id="ARBA00020461"/>
    </source>
</evidence>
<dbReference type="NCBIfam" id="TIGR00136">
    <property type="entry name" value="mnmG_gidA"/>
    <property type="match status" value="1"/>
</dbReference>
<dbReference type="GO" id="GO:0002098">
    <property type="term" value="P:tRNA wobble uridine modification"/>
    <property type="evidence" value="ECO:0007669"/>
    <property type="project" value="InterPro"/>
</dbReference>
<feature type="domain" description="tRNA uridine 5-carboxymethylaminomethyl modification enzyme C-terminal subdomain" evidence="12">
    <location>
        <begin position="544"/>
        <end position="615"/>
    </location>
</feature>
<name>A0A1M3L3I2_9BACT</name>
<dbReference type="PANTHER" id="PTHR11806">
    <property type="entry name" value="GLUCOSE INHIBITED DIVISION PROTEIN A"/>
    <property type="match status" value="1"/>
</dbReference>
<dbReference type="Pfam" id="PF13932">
    <property type="entry name" value="SAM_GIDA_C"/>
    <property type="match status" value="1"/>
</dbReference>
<comment type="subunit">
    <text evidence="9 11">Homodimer. Heterotetramer of two MnmE and two MnmG subunits.</text>
</comment>
<protein>
    <recommendedName>
        <fullName evidence="4 11">tRNA uridine 5-carboxymethylaminomethyl modification enzyme MnmG</fullName>
    </recommendedName>
    <alternativeName>
        <fullName evidence="10 11">Glucose-inhibited division protein A</fullName>
    </alternativeName>
</protein>
<dbReference type="EMBL" id="MKVH01000008">
    <property type="protein sequence ID" value="OJX59906.1"/>
    <property type="molecule type" value="Genomic_DNA"/>
</dbReference>
<evidence type="ECO:0000256" key="11">
    <source>
        <dbReference type="HAMAP-Rule" id="MF_00129"/>
    </source>
</evidence>
<dbReference type="Gene3D" id="1.10.10.1800">
    <property type="entry name" value="tRNA uridine 5-carboxymethylaminomethyl modification enzyme MnmG/GidA"/>
    <property type="match status" value="1"/>
</dbReference>
<dbReference type="Proteomes" id="UP000184233">
    <property type="component" value="Unassembled WGS sequence"/>
</dbReference>
<dbReference type="InterPro" id="IPR020595">
    <property type="entry name" value="MnmG-rel_CS"/>
</dbReference>
<keyword evidence="6 11" id="KW-0819">tRNA processing</keyword>
<dbReference type="PANTHER" id="PTHR11806:SF0">
    <property type="entry name" value="PROTEIN MTO1 HOMOLOG, MITOCHONDRIAL"/>
    <property type="match status" value="1"/>
</dbReference>
<keyword evidence="11" id="KW-0963">Cytoplasm</keyword>
<dbReference type="InterPro" id="IPR040131">
    <property type="entry name" value="MnmG_N"/>
</dbReference>
<feature type="binding site" evidence="11">
    <location>
        <begin position="11"/>
        <end position="16"/>
    </location>
    <ligand>
        <name>FAD</name>
        <dbReference type="ChEBI" id="CHEBI:57692"/>
    </ligand>
</feature>
<dbReference type="FunFam" id="1.10.150.570:FF:000001">
    <property type="entry name" value="tRNA uridine 5-carboxymethylaminomethyl modification enzyme MnmG"/>
    <property type="match status" value="1"/>
</dbReference>
<gene>
    <name evidence="11" type="primary">mnmG</name>
    <name evidence="11" type="synonym">gidA</name>
    <name evidence="13" type="ORF">BGO89_07855</name>
</gene>
<dbReference type="Gene3D" id="1.10.150.570">
    <property type="entry name" value="GidA associated domain, C-terminal subdomain"/>
    <property type="match status" value="1"/>
</dbReference>
<evidence type="ECO:0000256" key="10">
    <source>
        <dbReference type="ARBA" id="ARBA00031800"/>
    </source>
</evidence>
<evidence type="ECO:0000313" key="13">
    <source>
        <dbReference type="EMBL" id="OJX59906.1"/>
    </source>
</evidence>
<dbReference type="InterPro" id="IPR026904">
    <property type="entry name" value="MnmG_C"/>
</dbReference>
<comment type="function">
    <text evidence="2 11">NAD-binding protein involved in the addition of a carboxymethylaminomethyl (cmnm) group at the wobble position (U34) of certain tRNAs, forming tRNA-cmnm(5)s(2)U34.</text>
</comment>
<keyword evidence="7 11" id="KW-0274">FAD</keyword>
<evidence type="ECO:0000256" key="6">
    <source>
        <dbReference type="ARBA" id="ARBA00022694"/>
    </source>
</evidence>
<keyword evidence="5 11" id="KW-0285">Flavoprotein</keyword>
<comment type="similarity">
    <text evidence="3 11">Belongs to the MnmG family.</text>
</comment>
<accession>A0A1M3L3I2</accession>
<feature type="binding site" evidence="11">
    <location>
        <begin position="269"/>
        <end position="283"/>
    </location>
    <ligand>
        <name>NAD(+)</name>
        <dbReference type="ChEBI" id="CHEBI:57540"/>
    </ligand>
</feature>
<dbReference type="InterPro" id="IPR049312">
    <property type="entry name" value="GIDA_C_N"/>
</dbReference>
<dbReference type="Gene3D" id="3.50.50.60">
    <property type="entry name" value="FAD/NAD(P)-binding domain"/>
    <property type="match status" value="2"/>
</dbReference>
<evidence type="ECO:0000256" key="3">
    <source>
        <dbReference type="ARBA" id="ARBA00007653"/>
    </source>
</evidence>
<dbReference type="STRING" id="1895771.BGO89_07855"/>
<dbReference type="GO" id="GO:0005829">
    <property type="term" value="C:cytosol"/>
    <property type="evidence" value="ECO:0007669"/>
    <property type="project" value="TreeGrafter"/>
</dbReference>
<dbReference type="InterPro" id="IPR002218">
    <property type="entry name" value="MnmG-rel"/>
</dbReference>
<comment type="subcellular location">
    <subcellularLocation>
        <location evidence="11">Cytoplasm</location>
    </subcellularLocation>
</comment>
<evidence type="ECO:0000313" key="14">
    <source>
        <dbReference type="Proteomes" id="UP000184233"/>
    </source>
</evidence>
<dbReference type="InterPro" id="IPR047001">
    <property type="entry name" value="MnmG_C_subdom"/>
</dbReference>
<dbReference type="PROSITE" id="PS01280">
    <property type="entry name" value="GIDA_1"/>
    <property type="match status" value="1"/>
</dbReference>
<keyword evidence="8 11" id="KW-0520">NAD</keyword>
<proteinExistence type="inferred from homology"/>
<dbReference type="FunFam" id="3.50.50.60:FF:000002">
    <property type="entry name" value="tRNA uridine 5-carboxymethylaminomethyl modification enzyme MnmG"/>
    <property type="match status" value="1"/>
</dbReference>
<evidence type="ECO:0000259" key="12">
    <source>
        <dbReference type="SMART" id="SM01228"/>
    </source>
</evidence>
<dbReference type="InterPro" id="IPR044920">
    <property type="entry name" value="MnmG_C_subdom_sf"/>
</dbReference>
<comment type="caution">
    <text evidence="13">The sequence shown here is derived from an EMBL/GenBank/DDBJ whole genome shotgun (WGS) entry which is preliminary data.</text>
</comment>
<dbReference type="InterPro" id="IPR004416">
    <property type="entry name" value="MnmG"/>
</dbReference>
<evidence type="ECO:0000256" key="9">
    <source>
        <dbReference type="ARBA" id="ARBA00025948"/>
    </source>
</evidence>
<reference evidence="13 14" key="1">
    <citation type="submission" date="2016-09" db="EMBL/GenBank/DDBJ databases">
        <title>Genome-resolved meta-omics ties microbial dynamics to process performance in biotechnology for thiocyanate degradation.</title>
        <authorList>
            <person name="Kantor R.S."/>
            <person name="Huddy R.J."/>
            <person name="Iyer R."/>
            <person name="Thomas B.C."/>
            <person name="Brown C.T."/>
            <person name="Anantharaman K."/>
            <person name="Tringe S."/>
            <person name="Hettich R.L."/>
            <person name="Harrison S.T."/>
            <person name="Banfield J.F."/>
        </authorList>
    </citation>
    <scope>NUCLEOTIDE SEQUENCE [LARGE SCALE GENOMIC DNA]</scope>
    <source>
        <strain evidence="13">59-99</strain>
    </source>
</reference>
<dbReference type="Pfam" id="PF21680">
    <property type="entry name" value="GIDA_C_1st"/>
    <property type="match status" value="1"/>
</dbReference>
<dbReference type="Pfam" id="PF01134">
    <property type="entry name" value="GIDA"/>
    <property type="match status" value="1"/>
</dbReference>
<evidence type="ECO:0000256" key="5">
    <source>
        <dbReference type="ARBA" id="ARBA00022630"/>
    </source>
</evidence>
<organism evidence="13 14">
    <name type="scientific">Candidatus Kapaibacterium thiocyanatum</name>
    <dbReference type="NCBI Taxonomy" id="1895771"/>
    <lineage>
        <taxon>Bacteria</taxon>
        <taxon>Pseudomonadati</taxon>
        <taxon>Candidatus Kapaibacteriota</taxon>
        <taxon>Candidatus Kapaibacteriia</taxon>
        <taxon>Candidatus Kapaibacteriales</taxon>
        <taxon>Candidatus Kapaibacteriaceae</taxon>
        <taxon>Candidatus Kapaibacterium</taxon>
    </lineage>
</organism>
<dbReference type="SUPFAM" id="SSF51905">
    <property type="entry name" value="FAD/NAD(P)-binding domain"/>
    <property type="match status" value="1"/>
</dbReference>
<comment type="caution">
    <text evidence="11">Lacks conserved residue(s) required for the propagation of feature annotation.</text>
</comment>
<dbReference type="SMART" id="SM01228">
    <property type="entry name" value="GIDA_assoc_3"/>
    <property type="match status" value="1"/>
</dbReference>
<dbReference type="AlphaFoldDB" id="A0A1M3L3I2"/>
<evidence type="ECO:0000256" key="7">
    <source>
        <dbReference type="ARBA" id="ARBA00022827"/>
    </source>
</evidence>
<comment type="cofactor">
    <cofactor evidence="1 11">
        <name>FAD</name>
        <dbReference type="ChEBI" id="CHEBI:57692"/>
    </cofactor>
</comment>
<dbReference type="PROSITE" id="PS01281">
    <property type="entry name" value="GIDA_2"/>
    <property type="match status" value="1"/>
</dbReference>
<dbReference type="GO" id="GO:0050660">
    <property type="term" value="F:flavin adenine dinucleotide binding"/>
    <property type="evidence" value="ECO:0007669"/>
    <property type="project" value="UniProtKB-UniRule"/>
</dbReference>
<evidence type="ECO:0000256" key="2">
    <source>
        <dbReference type="ARBA" id="ARBA00003717"/>
    </source>
</evidence>
<sequence length="619" mass="67729">MDHRFDIIVIGGGHAGIEASCAAARMGLRVGLVSMDFHTIGRLSCNPSIGGSAKGHLAKEIDALGGVMPRIADASGLQFKMLNTSKGPAVWSPRSQNDKDLYPLFAQNLVRSTPNLDIISETVSEIIVKNDVVQGIRTTKDEVITAKAVILCSGTFLNAVMYTGMQTTKGGRVGERPAERISDLLASYGLEKGRLKTGTPPRIHKDSIDYSLLVPHNGDERPQPFSIRTRTVTNRLACFASTTSVHTHDILRTGFDRSPMFSGLIHGAGPRYCPSIEDKIARFADKDSHIIVLEPEGLTADSVYVNGFSTSLPADVQDTGLRTIPGLEHASILKYGYAVEYDFFFPYQLKFTLETKAIDGLFFAGQINGTSGYEEAASQGLIAGINAALKIKGEAPFTPGRSEAYIGVLIDDLVNKNTEEPYRIFTSLAEYRLLLRIDSVYDRLLPHGHRLGLITDDVRERWQRTHEIQSGIMDWLGASKIGPADANPLLERFGEDPVMETTTVGTLARRPTVPLADLLEAGHHPMPSLMAEHPGAIHGAETSIRYDGYIQKQLREVERFADNERKRIPDDFVYDAVSSLSKEAREKLSRIRPGSLGQASRIPGVSAADVSVLSLYLRT</sequence>